<feature type="compositionally biased region" description="Low complexity" evidence="1">
    <location>
        <begin position="154"/>
        <end position="173"/>
    </location>
</feature>
<dbReference type="EMBL" id="CAJGYO010000007">
    <property type="protein sequence ID" value="CAD6247224.1"/>
    <property type="molecule type" value="Genomic_DNA"/>
</dbReference>
<organism evidence="2 3">
    <name type="scientific">Miscanthus lutarioriparius</name>
    <dbReference type="NCBI Taxonomy" id="422564"/>
    <lineage>
        <taxon>Eukaryota</taxon>
        <taxon>Viridiplantae</taxon>
        <taxon>Streptophyta</taxon>
        <taxon>Embryophyta</taxon>
        <taxon>Tracheophyta</taxon>
        <taxon>Spermatophyta</taxon>
        <taxon>Magnoliopsida</taxon>
        <taxon>Liliopsida</taxon>
        <taxon>Poales</taxon>
        <taxon>Poaceae</taxon>
        <taxon>PACMAD clade</taxon>
        <taxon>Panicoideae</taxon>
        <taxon>Andropogonodae</taxon>
        <taxon>Andropogoneae</taxon>
        <taxon>Saccharinae</taxon>
        <taxon>Miscanthus</taxon>
    </lineage>
</organism>
<reference evidence="2" key="1">
    <citation type="submission" date="2020-10" db="EMBL/GenBank/DDBJ databases">
        <authorList>
            <person name="Han B."/>
            <person name="Lu T."/>
            <person name="Zhao Q."/>
            <person name="Huang X."/>
            <person name="Zhao Y."/>
        </authorList>
    </citation>
    <scope>NUCLEOTIDE SEQUENCE</scope>
</reference>
<sequence>MVSRPVAGCSQAAGGLRWLPGGSVHLQAVALTSGGGRRAVGGLRHGVPGQRRAGPVPRREAPDFVTPGVWRPRHAAPGGDVKRQEARVIAAGVCGISHARARPRGQLTEARVRFLKSLTCLFFRGNKKNTAPPSLSRGGGGGRARAPRQPFLPHPHAGASPSPSGACAASWCPRPSPSCAGNGVGEGEGGGGSNDLDLDPLEEGPDAPRRLWIGPSWRLPPLIRPRPGGSQPKGAAGLEGRPSGCSPEGVVAAEVAPLLTSWPVLRQREQSSWLGVRTTIAIVLEDALSDLPEATLGWLQTRMDDQGVFNTIKEAVNLHQSKI</sequence>
<accession>A0A811PN61</accession>
<comment type="caution">
    <text evidence="2">The sequence shown here is derived from an EMBL/GenBank/DDBJ whole genome shotgun (WGS) entry which is preliminary data.</text>
</comment>
<feature type="region of interest" description="Disordered" evidence="1">
    <location>
        <begin position="44"/>
        <end position="83"/>
    </location>
</feature>
<protein>
    <submittedName>
        <fullName evidence="2">Uncharacterized protein</fullName>
    </submittedName>
</protein>
<evidence type="ECO:0000256" key="1">
    <source>
        <dbReference type="SAM" id="MobiDB-lite"/>
    </source>
</evidence>
<dbReference type="AlphaFoldDB" id="A0A811PN61"/>
<feature type="compositionally biased region" description="Gly residues" evidence="1">
    <location>
        <begin position="182"/>
        <end position="193"/>
    </location>
</feature>
<dbReference type="Proteomes" id="UP000604825">
    <property type="component" value="Unassembled WGS sequence"/>
</dbReference>
<keyword evidence="3" id="KW-1185">Reference proteome</keyword>
<proteinExistence type="predicted"/>
<feature type="compositionally biased region" description="Acidic residues" evidence="1">
    <location>
        <begin position="196"/>
        <end position="205"/>
    </location>
</feature>
<name>A0A811PN61_9POAL</name>
<evidence type="ECO:0000313" key="2">
    <source>
        <dbReference type="EMBL" id="CAD6247224.1"/>
    </source>
</evidence>
<feature type="region of interest" description="Disordered" evidence="1">
    <location>
        <begin position="129"/>
        <end position="245"/>
    </location>
</feature>
<evidence type="ECO:0000313" key="3">
    <source>
        <dbReference type="Proteomes" id="UP000604825"/>
    </source>
</evidence>
<gene>
    <name evidence="2" type="ORF">NCGR_LOCUS31439</name>
</gene>